<reference evidence="5 6" key="1">
    <citation type="submission" date="2019-11" db="EMBL/GenBank/DDBJ databases">
        <title>Genome sequences of 17 halophilic strains isolated from different environments.</title>
        <authorList>
            <person name="Furrow R.E."/>
        </authorList>
    </citation>
    <scope>NUCLEOTIDE SEQUENCE [LARGE SCALE GENOMIC DNA]</scope>
    <source>
        <strain evidence="5 6">22506_14_FS</strain>
    </source>
</reference>
<protein>
    <submittedName>
        <fullName evidence="5">Citrate lyase subunit beta</fullName>
    </submittedName>
</protein>
<dbReference type="GO" id="GO:0006107">
    <property type="term" value="P:oxaloacetate metabolic process"/>
    <property type="evidence" value="ECO:0007669"/>
    <property type="project" value="TreeGrafter"/>
</dbReference>
<sequence>MEYFQYLSEIQKEHIFFKKPAPISKHVGREQLAYAVGAALYMPAIRKDIATIVIQEKYKEVVTIVLDLEDAIGDNRVDEAIDQTVEHLSAIEEAMVCGTLNWESLPLLFIRVRSANQLKEVARKLETSIHYLTGFVFPKFSTSNGRDYLHTLREVEMTAGTKLYGMPILESPELFYKETRYTEFHSLSLLFQEYESSILNVRIGATDLCGLYGIRRSAQSTIYDISVMRDFIADVVNYFGRSFVVSGPVWEYFNNRQELREHGEQNVSDYNIGLLNEALLDLTNGLIGKTVIHPSHLTVVQSVNVVSKEEYLDALSILENANGEIGVLKSDSQNKMNEIKPHHKWAVKVIMKSTIYGVYHDKYNFFKMLTETIPFSDPVGYER</sequence>
<dbReference type="EMBL" id="WMEY01000006">
    <property type="protein sequence ID" value="MYL65250.1"/>
    <property type="molecule type" value="Genomic_DNA"/>
</dbReference>
<evidence type="ECO:0000256" key="4">
    <source>
        <dbReference type="PIRSR" id="PIRSR015582-2"/>
    </source>
</evidence>
<dbReference type="InterPro" id="IPR011206">
    <property type="entry name" value="Citrate_lyase_beta/mcl1/mcl2"/>
</dbReference>
<dbReference type="Proteomes" id="UP000447833">
    <property type="component" value="Unassembled WGS sequence"/>
</dbReference>
<evidence type="ECO:0000313" key="5">
    <source>
        <dbReference type="EMBL" id="MYL65250.1"/>
    </source>
</evidence>
<dbReference type="InterPro" id="IPR039480">
    <property type="entry name" value="C-C_Bond_Lyase-like"/>
</dbReference>
<comment type="caution">
    <text evidence="5">The sequence shown here is derived from an EMBL/GenBank/DDBJ whole genome shotgun (WGS) entry which is preliminary data.</text>
</comment>
<dbReference type="GO" id="GO:0016829">
    <property type="term" value="F:lyase activity"/>
    <property type="evidence" value="ECO:0007669"/>
    <property type="project" value="UniProtKB-KW"/>
</dbReference>
<dbReference type="AlphaFoldDB" id="A0A845F389"/>
<feature type="binding site" evidence="4">
    <location>
        <position position="207"/>
    </location>
    <ligand>
        <name>Mg(2+)</name>
        <dbReference type="ChEBI" id="CHEBI:18420"/>
    </ligand>
</feature>
<evidence type="ECO:0000313" key="6">
    <source>
        <dbReference type="Proteomes" id="UP000447833"/>
    </source>
</evidence>
<dbReference type="Pfam" id="PF15617">
    <property type="entry name" value="C-C_Bond_Lyase"/>
    <property type="match status" value="1"/>
</dbReference>
<dbReference type="Gene3D" id="3.20.20.60">
    <property type="entry name" value="Phosphoenolpyruvate-binding domains"/>
    <property type="match status" value="1"/>
</dbReference>
<accession>A0A845F389</accession>
<comment type="cofactor">
    <cofactor evidence="1">
        <name>Mg(2+)</name>
        <dbReference type="ChEBI" id="CHEBI:18420"/>
    </cofactor>
</comment>
<organism evidence="5 6">
    <name type="scientific">Guptibacillus hwajinpoensis</name>
    <dbReference type="NCBI Taxonomy" id="208199"/>
    <lineage>
        <taxon>Bacteria</taxon>
        <taxon>Bacillati</taxon>
        <taxon>Bacillota</taxon>
        <taxon>Bacilli</taxon>
        <taxon>Bacillales</taxon>
        <taxon>Guptibacillaceae</taxon>
        <taxon>Guptibacillus</taxon>
    </lineage>
</organism>
<dbReference type="PIRSF" id="PIRSF015582">
    <property type="entry name" value="Cit_lyase_B"/>
    <property type="match status" value="1"/>
</dbReference>
<proteinExistence type="predicted"/>
<evidence type="ECO:0000256" key="1">
    <source>
        <dbReference type="ARBA" id="ARBA00001946"/>
    </source>
</evidence>
<gene>
    <name evidence="5" type="ORF">GLW07_17985</name>
</gene>
<name>A0A845F389_9BACL</name>
<dbReference type="InterPro" id="IPR015813">
    <property type="entry name" value="Pyrv/PenolPyrv_kinase-like_dom"/>
</dbReference>
<dbReference type="InterPro" id="IPR040442">
    <property type="entry name" value="Pyrv_kinase-like_dom_sf"/>
</dbReference>
<evidence type="ECO:0000256" key="3">
    <source>
        <dbReference type="ARBA" id="ARBA00022842"/>
    </source>
</evidence>
<evidence type="ECO:0000256" key="2">
    <source>
        <dbReference type="ARBA" id="ARBA00022723"/>
    </source>
</evidence>
<dbReference type="PANTHER" id="PTHR32308:SF10">
    <property type="entry name" value="CITRATE LYASE SUBUNIT BETA"/>
    <property type="match status" value="1"/>
</dbReference>
<keyword evidence="3 4" id="KW-0460">Magnesium</keyword>
<dbReference type="GO" id="GO:0000287">
    <property type="term" value="F:magnesium ion binding"/>
    <property type="evidence" value="ECO:0007669"/>
    <property type="project" value="TreeGrafter"/>
</dbReference>
<keyword evidence="5" id="KW-0456">Lyase</keyword>
<dbReference type="PANTHER" id="PTHR32308">
    <property type="entry name" value="LYASE BETA SUBUNIT, PUTATIVE (AFU_ORTHOLOGUE AFUA_4G13030)-RELATED"/>
    <property type="match status" value="1"/>
</dbReference>
<keyword evidence="2 4" id="KW-0479">Metal-binding</keyword>
<dbReference type="SUPFAM" id="SSF51621">
    <property type="entry name" value="Phosphoenolpyruvate/pyruvate domain"/>
    <property type="match status" value="1"/>
</dbReference>